<dbReference type="Proteomes" id="UP000887159">
    <property type="component" value="Unassembled WGS sequence"/>
</dbReference>
<keyword evidence="2" id="KW-1185">Reference proteome</keyword>
<organism evidence="1 2">
    <name type="scientific">Trichonephila clavipes</name>
    <name type="common">Golden silk orbweaver</name>
    <name type="synonym">Nephila clavipes</name>
    <dbReference type="NCBI Taxonomy" id="2585209"/>
    <lineage>
        <taxon>Eukaryota</taxon>
        <taxon>Metazoa</taxon>
        <taxon>Ecdysozoa</taxon>
        <taxon>Arthropoda</taxon>
        <taxon>Chelicerata</taxon>
        <taxon>Arachnida</taxon>
        <taxon>Araneae</taxon>
        <taxon>Araneomorphae</taxon>
        <taxon>Entelegynae</taxon>
        <taxon>Araneoidea</taxon>
        <taxon>Nephilidae</taxon>
        <taxon>Trichonephila</taxon>
    </lineage>
</organism>
<protein>
    <submittedName>
        <fullName evidence="1">Putative RNA-directed DNA polymerase from transposon X-element</fullName>
    </submittedName>
</protein>
<evidence type="ECO:0000313" key="1">
    <source>
        <dbReference type="EMBL" id="GFX90663.1"/>
    </source>
</evidence>
<reference evidence="1" key="1">
    <citation type="submission" date="2020-08" db="EMBL/GenBank/DDBJ databases">
        <title>Multicomponent nature underlies the extraordinary mechanical properties of spider dragline silk.</title>
        <authorList>
            <person name="Kono N."/>
            <person name="Nakamura H."/>
            <person name="Mori M."/>
            <person name="Yoshida Y."/>
            <person name="Ohtoshi R."/>
            <person name="Malay A.D."/>
            <person name="Moran D.A.P."/>
            <person name="Tomita M."/>
            <person name="Numata K."/>
            <person name="Arakawa K."/>
        </authorList>
    </citation>
    <scope>NUCLEOTIDE SEQUENCE</scope>
</reference>
<evidence type="ECO:0000313" key="2">
    <source>
        <dbReference type="Proteomes" id="UP000887159"/>
    </source>
</evidence>
<dbReference type="EMBL" id="BMAU01021103">
    <property type="protein sequence ID" value="GFX90663.1"/>
    <property type="molecule type" value="Genomic_DNA"/>
</dbReference>
<dbReference type="AlphaFoldDB" id="A0A8X6V0V5"/>
<proteinExistence type="predicted"/>
<name>A0A8X6V0V5_TRICX</name>
<keyword evidence="1" id="KW-0548">Nucleotidyltransferase</keyword>
<keyword evidence="1" id="KW-0808">Transferase</keyword>
<accession>A0A8X6V0V5</accession>
<keyword evidence="1" id="KW-0695">RNA-directed DNA polymerase</keyword>
<dbReference type="GO" id="GO:0003964">
    <property type="term" value="F:RNA-directed DNA polymerase activity"/>
    <property type="evidence" value="ECO:0007669"/>
    <property type="project" value="UniProtKB-KW"/>
</dbReference>
<comment type="caution">
    <text evidence="1">The sequence shown here is derived from an EMBL/GenBank/DDBJ whole genome shotgun (WGS) entry which is preliminary data.</text>
</comment>
<sequence length="168" mass="19132">MKAADAAILKTSNSHRKLCKPWWNSACHQAKTEQRRAWGIFRRYPTTVNLRACKRAKASARRMRRKSQRDSWIQYTSSITSSTTSKQLGRKVKAANGLYCDFTFPILETSTAVYSSPTDVPSLIGETFTSMSSSDSYSATFLATKNRSECTPIYFRGRQFLPYNCVKR</sequence>
<gene>
    <name evidence="1" type="primary">X-elementORF2_86</name>
    <name evidence="1" type="ORF">TNCV_3194811</name>
</gene>